<proteinExistence type="predicted"/>
<evidence type="ECO:0000313" key="1">
    <source>
        <dbReference type="EMBL" id="WWT41093.1"/>
    </source>
</evidence>
<accession>A0AC61ZT35</accession>
<reference evidence="1" key="1">
    <citation type="submission" date="2024-02" db="EMBL/GenBank/DDBJ databases">
        <title>Klebsiella phages.</title>
        <authorList>
            <person name="Li J."/>
            <person name="Feng Y."/>
            <person name="Zong Z."/>
        </authorList>
    </citation>
    <scope>NUCLEOTIDE SEQUENCE</scope>
</reference>
<name>A0AC61ZT35_9CAUD</name>
<sequence>MAKPEFYPDWATTDTSLPSTGNTNKVRPKQVLREVGVDYGQLLTAEETNWLFNNTGQWVRYLADEYLDTIPLTYLPKNGTQLSFTGDITGTATWTGNNTTSVVLQSATLNAATSNPTVNTLVKRDSGGGFGALQNMYGYAPAGQNFDYRIYDQANNSLQKGSFAWDRTGDVITIYKGTPTAKTAEIVLYDGRVELTSPRSRSTQGTNIADLTRKDYVDSQISSNISTLDSTLRSYIDSKSTASFATNGYWKDVNTGTIIQWGSVTLPTTSGVAQTMASVTFPITFPNAVYSISANPKLNQMNLTTGNITVLACVNGTTTGFNLWGDSNSGQDFGVAQPCYWIAIGR</sequence>
<dbReference type="EMBL" id="PP357458">
    <property type="protein sequence ID" value="WWT41093.1"/>
    <property type="molecule type" value="Genomic_DNA"/>
</dbReference>
<organism evidence="1">
    <name type="scientific">Klebsiella phage phi1_175008</name>
    <dbReference type="NCBI Taxonomy" id="3127744"/>
    <lineage>
        <taxon>Viruses</taxon>
        <taxon>Duplodnaviria</taxon>
        <taxon>Heunggongvirae</taxon>
        <taxon>Uroviricota</taxon>
        <taxon>Caudoviricetes</taxon>
        <taxon>Stephanstirmvirinae</taxon>
    </lineage>
</organism>
<protein>
    <submittedName>
        <fullName evidence="1">Uncharacterized protein</fullName>
    </submittedName>
</protein>